<dbReference type="AlphaFoldDB" id="A0AA86MJ20"/>
<dbReference type="EMBL" id="AP028947">
    <property type="protein sequence ID" value="BET26952.1"/>
    <property type="molecule type" value="Genomic_DNA"/>
</dbReference>
<proteinExistence type="predicted"/>
<dbReference type="SUPFAM" id="SSF52540">
    <property type="entry name" value="P-loop containing nucleoside triphosphate hydrolases"/>
    <property type="match status" value="1"/>
</dbReference>
<evidence type="ECO:0000313" key="2">
    <source>
        <dbReference type="EMBL" id="BET26952.1"/>
    </source>
</evidence>
<sequence length="843" mass="95134">MSQYITSDTPFEATPFTAALDWLEQSRILPSDVLWVMPRIETVSDFRRQWARHHQGQSTLGPWVQTADRLSQPNAMGPWLALQADLVGVLRELPRLAGGSSRAQLWALAQEYLELALRQVLVQKRNTSALAHYSENNAFAAEEAQVVATLAQTYATELTALLPARAVPEHREPKQVVWFDDGETIPGLWLELFYPDAPVQVFSLPAIEGPKPWHDLCTRRFAQQPSRVVLQVAPDETTQAQQAAHQILDWLRHEPGTEIAVAVLDRLAARRLVGLLAQFGVLVDDRTGWRLSTSSVAGWFDRLLQQYLEHGQITCIAQPFTGVLLEQLEPWAFGKEGNSHTLCQWASAFSDLFAKYKLDLDLQQDEAGRQLLTVLGLMRQVPAQTRFDAREFVAAWQSWAESQRFRPQDIESPVRMVPLLSTRMQQFKRVLVLGCAQSHFQESPPGLLPPAVAQELGFAGPRLARIQKVSALHELLLNSGQITLLHSAQVAGKPEVLLPELTWLDIVLRDTARHDMQQMDSHWSSRWHRQLPNHEVQVREQAEPPLELAALPAGSSKPESLRVTALDDWVACRLRFGLKHALPWPAQYDDSAMRYEQLRGIFVHKVLEKTAQHMANAGDATNQLEFWKQALLNQAQAVWGKLDLTDRATVYPFLKFFEQIVPRVAGKLMERKIQGWQFKGAEQTVEHPLMLQPSGAVVTLKGRVDRLDVRGQELGISDIKFTKPSVLKKRLQEPLSQPQLPAYQAMLNSPTAQLDFLGLHKDEVDWVTFPPLTDEWRQHGFNSWGEVLLGELAHELDRFFSGSAVWQANPGDACEWCAVRGVCRPESLPEFADETLGEEGDDE</sequence>
<dbReference type="KEGG" id="lto:RGQ30_24530"/>
<dbReference type="InterPro" id="IPR011604">
    <property type="entry name" value="PDDEXK-like_dom_sf"/>
</dbReference>
<reference evidence="2 3" key="1">
    <citation type="submission" date="2023-10" db="EMBL/GenBank/DDBJ databases">
        <title>Complete Genome Sequence of Limnobacter thiooxidans CS-K2T, Isolated from freshwater lake sediments in Bavaria, Germany.</title>
        <authorList>
            <person name="Naruki M."/>
            <person name="Watanabe A."/>
            <person name="Warashina T."/>
            <person name="Morita T."/>
            <person name="Arakawa K."/>
        </authorList>
    </citation>
    <scope>NUCLEOTIDE SEQUENCE [LARGE SCALE GENOMIC DNA]</scope>
    <source>
        <strain evidence="2 3">CS-K2</strain>
    </source>
</reference>
<dbReference type="InterPro" id="IPR027417">
    <property type="entry name" value="P-loop_NTPase"/>
</dbReference>
<dbReference type="Gene3D" id="3.90.320.10">
    <property type="match status" value="1"/>
</dbReference>
<dbReference type="InterPro" id="IPR038726">
    <property type="entry name" value="PDDEXK_AddAB-type"/>
</dbReference>
<dbReference type="RefSeq" id="WP_130557921.1">
    <property type="nucleotide sequence ID" value="NZ_AP028947.1"/>
</dbReference>
<name>A0AA86MJ20_9BURK</name>
<dbReference type="Pfam" id="PF12705">
    <property type="entry name" value="PDDEXK_1"/>
    <property type="match status" value="1"/>
</dbReference>
<organism evidence="2 3">
    <name type="scientific">Limnobacter thiooxidans</name>
    <dbReference type="NCBI Taxonomy" id="131080"/>
    <lineage>
        <taxon>Bacteria</taxon>
        <taxon>Pseudomonadati</taxon>
        <taxon>Pseudomonadota</taxon>
        <taxon>Betaproteobacteria</taxon>
        <taxon>Burkholderiales</taxon>
        <taxon>Burkholderiaceae</taxon>
        <taxon>Limnobacter</taxon>
    </lineage>
</organism>
<evidence type="ECO:0000313" key="3">
    <source>
        <dbReference type="Proteomes" id="UP001329151"/>
    </source>
</evidence>
<accession>A0AA86MJ20</accession>
<dbReference type="Proteomes" id="UP001329151">
    <property type="component" value="Chromosome"/>
</dbReference>
<protein>
    <recommendedName>
        <fullName evidence="1">PD-(D/E)XK endonuclease-like domain-containing protein</fullName>
    </recommendedName>
</protein>
<gene>
    <name evidence="2" type="ORF">RGQ30_24530</name>
</gene>
<keyword evidence="3" id="KW-1185">Reference proteome</keyword>
<evidence type="ECO:0000259" key="1">
    <source>
        <dbReference type="Pfam" id="PF12705"/>
    </source>
</evidence>
<feature type="domain" description="PD-(D/E)XK endonuclease-like" evidence="1">
    <location>
        <begin position="563"/>
        <end position="824"/>
    </location>
</feature>